<dbReference type="PANTHER" id="PTHR30543:SF21">
    <property type="entry name" value="NAD(P)H-DEPENDENT FMN REDUCTASE LOT6"/>
    <property type="match status" value="1"/>
</dbReference>
<dbReference type="EMBL" id="FUKJ01000094">
    <property type="protein sequence ID" value="SJM90770.1"/>
    <property type="molecule type" value="Genomic_DNA"/>
</dbReference>
<evidence type="ECO:0000256" key="2">
    <source>
        <dbReference type="ARBA" id="ARBA00022643"/>
    </source>
</evidence>
<evidence type="ECO:0000256" key="1">
    <source>
        <dbReference type="ARBA" id="ARBA00001917"/>
    </source>
</evidence>
<keyword evidence="5" id="KW-1185">Reference proteome</keyword>
<keyword evidence="2" id="KW-0288">FMN</keyword>
<keyword evidence="2" id="KW-0285">Flavoprotein</keyword>
<dbReference type="InterPro" id="IPR029039">
    <property type="entry name" value="Flavoprotein-like_sf"/>
</dbReference>
<gene>
    <name evidence="4" type="ORF">CRENPOLYSF2_1830003</name>
</gene>
<evidence type="ECO:0000313" key="5">
    <source>
        <dbReference type="Proteomes" id="UP000195442"/>
    </source>
</evidence>
<reference evidence="5" key="1">
    <citation type="submission" date="2017-02" db="EMBL/GenBank/DDBJ databases">
        <authorList>
            <person name="Daims H."/>
        </authorList>
    </citation>
    <scope>NUCLEOTIDE SEQUENCE [LARGE SCALE GENOMIC DNA]</scope>
</reference>
<dbReference type="Proteomes" id="UP000195442">
    <property type="component" value="Unassembled WGS sequence"/>
</dbReference>
<dbReference type="Pfam" id="PF03358">
    <property type="entry name" value="FMN_red"/>
    <property type="match status" value="1"/>
</dbReference>
<feature type="domain" description="NADPH-dependent FMN reductase-like" evidence="3">
    <location>
        <begin position="20"/>
        <end position="174"/>
    </location>
</feature>
<accession>A0A1R4H4L6</accession>
<proteinExistence type="predicted"/>
<dbReference type="AlphaFoldDB" id="A0A1R4H4L6"/>
<name>A0A1R4H4L6_9GAMM</name>
<sequence length="209" mass="22640">MRSHHGLKFTHLSVIEAIMPKILAFAGSARKDSYNKKLVKIAALGAENTGADVTFIDLADFQMPLFDQDLEQEQGMPDNARAFKNLLIAHDGFLIASPEYNSAFSALLKNAIDWASRKETADEPALLAFQDKIAVIMATSPGALGGIRGLVFLRLLLGNIGVTVLPQQQAIPLAHKAFDDKGALLDAIQQQAVMKLGINLTQLLIKLHG</sequence>
<dbReference type="Gene3D" id="3.40.50.360">
    <property type="match status" value="1"/>
</dbReference>
<dbReference type="InterPro" id="IPR005025">
    <property type="entry name" value="FMN_Rdtase-like_dom"/>
</dbReference>
<dbReference type="SUPFAM" id="SSF52218">
    <property type="entry name" value="Flavoproteins"/>
    <property type="match status" value="1"/>
</dbReference>
<evidence type="ECO:0000313" key="4">
    <source>
        <dbReference type="EMBL" id="SJM90770.1"/>
    </source>
</evidence>
<dbReference type="GO" id="GO:0010181">
    <property type="term" value="F:FMN binding"/>
    <property type="evidence" value="ECO:0007669"/>
    <property type="project" value="TreeGrafter"/>
</dbReference>
<protein>
    <submittedName>
        <fullName evidence="4">NADPH-dependent FMN reductase</fullName>
    </submittedName>
</protein>
<evidence type="ECO:0000259" key="3">
    <source>
        <dbReference type="Pfam" id="PF03358"/>
    </source>
</evidence>
<organism evidence="4 5">
    <name type="scientific">Crenothrix polyspora</name>
    <dbReference type="NCBI Taxonomy" id="360316"/>
    <lineage>
        <taxon>Bacteria</taxon>
        <taxon>Pseudomonadati</taxon>
        <taxon>Pseudomonadota</taxon>
        <taxon>Gammaproteobacteria</taxon>
        <taxon>Methylococcales</taxon>
        <taxon>Crenotrichaceae</taxon>
        <taxon>Crenothrix</taxon>
    </lineage>
</organism>
<comment type="cofactor">
    <cofactor evidence="1">
        <name>FMN</name>
        <dbReference type="ChEBI" id="CHEBI:58210"/>
    </cofactor>
</comment>
<dbReference type="GO" id="GO:0005829">
    <property type="term" value="C:cytosol"/>
    <property type="evidence" value="ECO:0007669"/>
    <property type="project" value="TreeGrafter"/>
</dbReference>
<dbReference type="GO" id="GO:0016491">
    <property type="term" value="F:oxidoreductase activity"/>
    <property type="evidence" value="ECO:0007669"/>
    <property type="project" value="InterPro"/>
</dbReference>
<dbReference type="PANTHER" id="PTHR30543">
    <property type="entry name" value="CHROMATE REDUCTASE"/>
    <property type="match status" value="1"/>
</dbReference>
<dbReference type="InterPro" id="IPR050712">
    <property type="entry name" value="NAD(P)H-dep_reductase"/>
</dbReference>